<name>A0A8A1MEI5_AJECA</name>
<gene>
    <name evidence="2" type="ORF">I7I51_00628</name>
</gene>
<feature type="region of interest" description="Disordered" evidence="1">
    <location>
        <begin position="1"/>
        <end position="35"/>
    </location>
</feature>
<dbReference type="AlphaFoldDB" id="A0A8A1MEI5"/>
<evidence type="ECO:0000313" key="3">
    <source>
        <dbReference type="Proteomes" id="UP000663671"/>
    </source>
</evidence>
<dbReference type="Proteomes" id="UP000663671">
    <property type="component" value="Chromosome 1"/>
</dbReference>
<dbReference type="EMBL" id="CP069114">
    <property type="protein sequence ID" value="QSS63570.1"/>
    <property type="molecule type" value="Genomic_DNA"/>
</dbReference>
<evidence type="ECO:0000256" key="1">
    <source>
        <dbReference type="SAM" id="MobiDB-lite"/>
    </source>
</evidence>
<protein>
    <submittedName>
        <fullName evidence="2">Uncharacterized protein</fullName>
    </submittedName>
</protein>
<organism evidence="2 3">
    <name type="scientific">Ajellomyces capsulatus</name>
    <name type="common">Darling's disease fungus</name>
    <name type="synonym">Histoplasma capsulatum</name>
    <dbReference type="NCBI Taxonomy" id="5037"/>
    <lineage>
        <taxon>Eukaryota</taxon>
        <taxon>Fungi</taxon>
        <taxon>Dikarya</taxon>
        <taxon>Ascomycota</taxon>
        <taxon>Pezizomycotina</taxon>
        <taxon>Eurotiomycetes</taxon>
        <taxon>Eurotiomycetidae</taxon>
        <taxon>Onygenales</taxon>
        <taxon>Ajellomycetaceae</taxon>
        <taxon>Histoplasma</taxon>
    </lineage>
</organism>
<dbReference type="VEuPathDB" id="FungiDB:I7I51_00628"/>
<evidence type="ECO:0000313" key="2">
    <source>
        <dbReference type="EMBL" id="QSS63570.1"/>
    </source>
</evidence>
<sequence length="104" mass="11842">MPGPSVSIDGETNDVKGLVKSNTNSPKECKKSMPLQSRSAMAKRVELSIPAWVNAPVSRTRQKSRKSTLRERPSPRRVLWQQRLRFDPSLVLESEGNLDIRIEW</sequence>
<accession>A0A8A1MEI5</accession>
<reference evidence="2" key="1">
    <citation type="submission" date="2021-01" db="EMBL/GenBank/DDBJ databases">
        <title>Chromosome-level genome assembly of a human fungal pathogen reveals clustering of transcriptionally co-regulated genes.</title>
        <authorList>
            <person name="Voorhies M."/>
            <person name="Cohen S."/>
            <person name="Shea T.P."/>
            <person name="Petrus S."/>
            <person name="Munoz J.F."/>
            <person name="Poplawski S."/>
            <person name="Goldman W.E."/>
            <person name="Michael T."/>
            <person name="Cuomo C.A."/>
            <person name="Sil A."/>
            <person name="Beyhan S."/>
        </authorList>
    </citation>
    <scope>NUCLEOTIDE SEQUENCE</scope>
    <source>
        <strain evidence="2">WU24</strain>
    </source>
</reference>
<proteinExistence type="predicted"/>